<name>M2N4F7_BAUPA</name>
<dbReference type="KEGG" id="bcom:BAUCODRAFT_37268"/>
<keyword evidence="2" id="KW-0472">Membrane</keyword>
<feature type="compositionally biased region" description="Polar residues" evidence="1">
    <location>
        <begin position="1"/>
        <end position="17"/>
    </location>
</feature>
<dbReference type="HOGENOM" id="CLU_1326158_0_0_1"/>
<dbReference type="RefSeq" id="XP_007679280.1">
    <property type="nucleotide sequence ID" value="XM_007681090.1"/>
</dbReference>
<dbReference type="EMBL" id="KB445560">
    <property type="protein sequence ID" value="EMC93585.1"/>
    <property type="molecule type" value="Genomic_DNA"/>
</dbReference>
<evidence type="ECO:0000313" key="4">
    <source>
        <dbReference type="Proteomes" id="UP000011761"/>
    </source>
</evidence>
<accession>M2N4F7</accession>
<reference evidence="3 4" key="1">
    <citation type="journal article" date="2012" name="PLoS Pathog.">
        <title>Diverse lifestyles and strategies of plant pathogenesis encoded in the genomes of eighteen Dothideomycetes fungi.</title>
        <authorList>
            <person name="Ohm R.A."/>
            <person name="Feau N."/>
            <person name="Henrissat B."/>
            <person name="Schoch C.L."/>
            <person name="Horwitz B.A."/>
            <person name="Barry K.W."/>
            <person name="Condon B.J."/>
            <person name="Copeland A.C."/>
            <person name="Dhillon B."/>
            <person name="Glaser F."/>
            <person name="Hesse C.N."/>
            <person name="Kosti I."/>
            <person name="LaButti K."/>
            <person name="Lindquist E.A."/>
            <person name="Lucas S."/>
            <person name="Salamov A.A."/>
            <person name="Bradshaw R.E."/>
            <person name="Ciuffetti L."/>
            <person name="Hamelin R.C."/>
            <person name="Kema G.H.J."/>
            <person name="Lawrence C."/>
            <person name="Scott J.A."/>
            <person name="Spatafora J.W."/>
            <person name="Turgeon B.G."/>
            <person name="de Wit P.J.G.M."/>
            <person name="Zhong S."/>
            <person name="Goodwin S.B."/>
            <person name="Grigoriev I.V."/>
        </authorList>
    </citation>
    <scope>NUCLEOTIDE SEQUENCE [LARGE SCALE GENOMIC DNA]</scope>
    <source>
        <strain evidence="3 4">UAMH 10762</strain>
    </source>
</reference>
<evidence type="ECO:0000256" key="1">
    <source>
        <dbReference type="SAM" id="MobiDB-lite"/>
    </source>
</evidence>
<evidence type="ECO:0000256" key="2">
    <source>
        <dbReference type="SAM" id="Phobius"/>
    </source>
</evidence>
<gene>
    <name evidence="3" type="ORF">BAUCODRAFT_37268</name>
</gene>
<dbReference type="Proteomes" id="UP000011761">
    <property type="component" value="Unassembled WGS sequence"/>
</dbReference>
<dbReference type="AlphaFoldDB" id="M2N4F7"/>
<feature type="transmembrane region" description="Helical" evidence="2">
    <location>
        <begin position="50"/>
        <end position="69"/>
    </location>
</feature>
<feature type="region of interest" description="Disordered" evidence="1">
    <location>
        <begin position="1"/>
        <end position="25"/>
    </location>
</feature>
<protein>
    <submittedName>
        <fullName evidence="3">Uncharacterized protein</fullName>
    </submittedName>
</protein>
<organism evidence="3 4">
    <name type="scientific">Baudoinia panamericana (strain UAMH 10762)</name>
    <name type="common">Angels' share fungus</name>
    <name type="synonym">Baudoinia compniacensis (strain UAMH 10762)</name>
    <dbReference type="NCBI Taxonomy" id="717646"/>
    <lineage>
        <taxon>Eukaryota</taxon>
        <taxon>Fungi</taxon>
        <taxon>Dikarya</taxon>
        <taxon>Ascomycota</taxon>
        <taxon>Pezizomycotina</taxon>
        <taxon>Dothideomycetes</taxon>
        <taxon>Dothideomycetidae</taxon>
        <taxon>Mycosphaerellales</taxon>
        <taxon>Teratosphaeriaceae</taxon>
        <taxon>Baudoinia</taxon>
    </lineage>
</organism>
<sequence>MSCQTPSTEANLSTPPASSCVVPSKRGGTAADRPYSPVALHGANAGHEKLASGATMLLIILLVHTIAVCPCRLTIIPWRLCFEICKCRDFRPGLERRSFRGQVRSQTLPPRLSSTRVRLFAGYLDVILRDDRVSLFEYSESMDVDVELYRSVFLVRCYECGRTCVMVLSCLLHEIIKLAVSDAIFSVKRARRGKVWQIIIFAARSPY</sequence>
<proteinExistence type="predicted"/>
<keyword evidence="2" id="KW-0812">Transmembrane</keyword>
<evidence type="ECO:0000313" key="3">
    <source>
        <dbReference type="EMBL" id="EMC93585.1"/>
    </source>
</evidence>
<keyword evidence="4" id="KW-1185">Reference proteome</keyword>
<keyword evidence="2" id="KW-1133">Transmembrane helix</keyword>
<dbReference type="GeneID" id="19113202"/>